<dbReference type="Proteomes" id="UP000291819">
    <property type="component" value="Unassembled WGS sequence"/>
</dbReference>
<dbReference type="EMBL" id="SIXF01000002">
    <property type="protein sequence ID" value="TBO44298.1"/>
    <property type="molecule type" value="Genomic_DNA"/>
</dbReference>
<keyword evidence="9" id="KW-1185">Reference proteome</keyword>
<dbReference type="CDD" id="cd01335">
    <property type="entry name" value="Radical_SAM"/>
    <property type="match status" value="1"/>
</dbReference>
<name>A0A4Q9HGE2_9SPHI</name>
<dbReference type="SMART" id="SM00729">
    <property type="entry name" value="Elp3"/>
    <property type="match status" value="1"/>
</dbReference>
<dbReference type="InterPro" id="IPR058240">
    <property type="entry name" value="rSAM_sf"/>
</dbReference>
<keyword evidence="3" id="KW-0949">S-adenosyl-L-methionine</keyword>
<evidence type="ECO:0000256" key="6">
    <source>
        <dbReference type="ARBA" id="ARBA00023014"/>
    </source>
</evidence>
<evidence type="ECO:0000313" key="8">
    <source>
        <dbReference type="EMBL" id="TBO44298.1"/>
    </source>
</evidence>
<dbReference type="InterPro" id="IPR006638">
    <property type="entry name" value="Elp3/MiaA/NifB-like_rSAM"/>
</dbReference>
<keyword evidence="5" id="KW-0408">Iron</keyword>
<evidence type="ECO:0000256" key="3">
    <source>
        <dbReference type="ARBA" id="ARBA00022691"/>
    </source>
</evidence>
<dbReference type="Pfam" id="PF04055">
    <property type="entry name" value="Radical_SAM"/>
    <property type="match status" value="1"/>
</dbReference>
<dbReference type="PANTHER" id="PTHR43837:SF1">
    <property type="entry name" value="RIBOSOMAL PROTEIN US12 METHYLTHIOTRANSFERASE RIMO"/>
    <property type="match status" value="1"/>
</dbReference>
<evidence type="ECO:0000256" key="1">
    <source>
        <dbReference type="ARBA" id="ARBA00001966"/>
    </source>
</evidence>
<dbReference type="GO" id="GO:0046872">
    <property type="term" value="F:metal ion binding"/>
    <property type="evidence" value="ECO:0007669"/>
    <property type="project" value="UniProtKB-KW"/>
</dbReference>
<dbReference type="InterPro" id="IPR020612">
    <property type="entry name" value="Methylthiotransferase_CS"/>
</dbReference>
<dbReference type="SFLD" id="SFLDG01082">
    <property type="entry name" value="B12-binding_domain_containing"/>
    <property type="match status" value="1"/>
</dbReference>
<evidence type="ECO:0000256" key="4">
    <source>
        <dbReference type="ARBA" id="ARBA00022723"/>
    </source>
</evidence>
<dbReference type="PANTHER" id="PTHR43837">
    <property type="entry name" value="RIBOSOMAL PROTEIN S12 METHYLTHIOTRANSFERASE RIMO"/>
    <property type="match status" value="1"/>
</dbReference>
<dbReference type="GO" id="GO:0035599">
    <property type="term" value="F:aspartic acid methylthiotransferase activity"/>
    <property type="evidence" value="ECO:0007669"/>
    <property type="project" value="TreeGrafter"/>
</dbReference>
<sequence length="408" mass="46706">MFMQNSNLMPLVSKKVAIVTNNTNCERHVQYYSTLERYFIANNWIICDSFDVDMVVISGCGFHNLMLEKVKNLLLELESIGFANNVVMTGCIPTTHEEEWKRSFSGTLVKLNFETTIDNLINAVVPYKDVNLTNIIRPHKKSEITEESKIFHIKISNGCIRKCTFCVIYKAKGKHISVPAEEIKAQFIKGIDDGYSKFYLMGEDTFAYGTDSGTTIIELIESLLLIQPNVEFNFSNMDHKWLVEYIDDIISLCKRGAIKNLHLGMQHTNDELLIRMGRGGTDHKKTYDAIVKLKTACPYLFLGVDIIVGFPGETETMFKELLEFFKNEKYIDNVQHNGYSAVEGAPSSSFSEKLQDKVIISRFVQMTKVLESRSPFNRLQTETNFDVTYQETKDNDYSFVKDSFLDQC</sequence>
<dbReference type="PROSITE" id="PS51918">
    <property type="entry name" value="RADICAL_SAM"/>
    <property type="match status" value="1"/>
</dbReference>
<gene>
    <name evidence="8" type="ORF">EYS08_03015</name>
</gene>
<keyword evidence="6" id="KW-0411">Iron-sulfur</keyword>
<organism evidence="8 9">
    <name type="scientific">Pedobacter kyonggii</name>
    <dbReference type="NCBI Taxonomy" id="1926871"/>
    <lineage>
        <taxon>Bacteria</taxon>
        <taxon>Pseudomonadati</taxon>
        <taxon>Bacteroidota</taxon>
        <taxon>Sphingobacteriia</taxon>
        <taxon>Sphingobacteriales</taxon>
        <taxon>Sphingobacteriaceae</taxon>
        <taxon>Pedobacter</taxon>
    </lineage>
</organism>
<dbReference type="GO" id="GO:0005829">
    <property type="term" value="C:cytosol"/>
    <property type="evidence" value="ECO:0007669"/>
    <property type="project" value="TreeGrafter"/>
</dbReference>
<accession>A0A4Q9HGE2</accession>
<evidence type="ECO:0000256" key="5">
    <source>
        <dbReference type="ARBA" id="ARBA00023004"/>
    </source>
</evidence>
<dbReference type="AlphaFoldDB" id="A0A4Q9HGE2"/>
<dbReference type="InterPro" id="IPR007197">
    <property type="entry name" value="rSAM"/>
</dbReference>
<reference evidence="8 9" key="1">
    <citation type="submission" date="2019-02" db="EMBL/GenBank/DDBJ databases">
        <title>Pedobacter kyonggii whole genome sequence analysis.</title>
        <authorList>
            <person name="Dahal R.H."/>
        </authorList>
    </citation>
    <scope>NUCLEOTIDE SEQUENCE [LARGE SCALE GENOMIC DNA]</scope>
    <source>
        <strain evidence="8 9">K-4-11-1</strain>
    </source>
</reference>
<protein>
    <submittedName>
        <fullName evidence="8">Radical SAM protein</fullName>
    </submittedName>
</protein>
<feature type="domain" description="Radical SAM core" evidence="7">
    <location>
        <begin position="145"/>
        <end position="377"/>
    </location>
</feature>
<evidence type="ECO:0000313" key="9">
    <source>
        <dbReference type="Proteomes" id="UP000291819"/>
    </source>
</evidence>
<keyword evidence="4" id="KW-0479">Metal-binding</keyword>
<dbReference type="SFLD" id="SFLDS00029">
    <property type="entry name" value="Radical_SAM"/>
    <property type="match status" value="1"/>
</dbReference>
<dbReference type="GO" id="GO:0051539">
    <property type="term" value="F:4 iron, 4 sulfur cluster binding"/>
    <property type="evidence" value="ECO:0007669"/>
    <property type="project" value="UniProtKB-KW"/>
</dbReference>
<comment type="cofactor">
    <cofactor evidence="1">
        <name>[4Fe-4S] cluster</name>
        <dbReference type="ChEBI" id="CHEBI:49883"/>
    </cofactor>
</comment>
<proteinExistence type="predicted"/>
<comment type="caution">
    <text evidence="8">The sequence shown here is derived from an EMBL/GenBank/DDBJ whole genome shotgun (WGS) entry which is preliminary data.</text>
</comment>
<evidence type="ECO:0000256" key="2">
    <source>
        <dbReference type="ARBA" id="ARBA00022485"/>
    </source>
</evidence>
<keyword evidence="2" id="KW-0004">4Fe-4S</keyword>
<dbReference type="Gene3D" id="3.80.30.20">
    <property type="entry name" value="tm_1862 like domain"/>
    <property type="match status" value="1"/>
</dbReference>
<dbReference type="PROSITE" id="PS01278">
    <property type="entry name" value="MTTASE_RADICAL"/>
    <property type="match status" value="1"/>
</dbReference>
<dbReference type="SUPFAM" id="SSF102114">
    <property type="entry name" value="Radical SAM enzymes"/>
    <property type="match status" value="1"/>
</dbReference>
<dbReference type="InterPro" id="IPR005840">
    <property type="entry name" value="Ribosomal_uS12_MeSTrfase_RimO"/>
</dbReference>
<dbReference type="OrthoDB" id="9805215at2"/>
<dbReference type="InterPro" id="IPR023404">
    <property type="entry name" value="rSAM_horseshoe"/>
</dbReference>
<evidence type="ECO:0000259" key="7">
    <source>
        <dbReference type="PROSITE" id="PS51918"/>
    </source>
</evidence>